<reference evidence="2" key="1">
    <citation type="submission" date="2017-09" db="EMBL/GenBank/DDBJ databases">
        <authorList>
            <person name="Varghese N."/>
            <person name="Submissions S."/>
        </authorList>
    </citation>
    <scope>NUCLEOTIDE SEQUENCE [LARGE SCALE GENOMIC DNA]</scope>
    <source>
        <strain evidence="2">DSM 44270</strain>
    </source>
</reference>
<name>A0A286GBQ0_9ACTN</name>
<organism evidence="1 2">
    <name type="scientific">Blastococcus haudaquaticus</name>
    <dbReference type="NCBI Taxonomy" id="1938745"/>
    <lineage>
        <taxon>Bacteria</taxon>
        <taxon>Bacillati</taxon>
        <taxon>Actinomycetota</taxon>
        <taxon>Actinomycetes</taxon>
        <taxon>Geodermatophilales</taxon>
        <taxon>Geodermatophilaceae</taxon>
        <taxon>Blastococcus</taxon>
    </lineage>
</organism>
<sequence length="204" mass="21523">MTAAERIARDFTLLLPPGWARIPLDGRVPLRVKNLVTERVADVPVEQRETLRAALTRELTAVLESAARQGGLDVLLSVAPVAGQPVPASGLVTHLAGQGNGDALDSLVGTLAAGSGTSSVREIGVVEVAAGPAVRRLTTRRERVDGQGDLPGGVLTVTQVDYFVPLPGTRDLLVLTFTTPIEQLAPPLVQLFDVMGGSLRWVTR</sequence>
<evidence type="ECO:0000313" key="1">
    <source>
        <dbReference type="EMBL" id="SOD92953.1"/>
    </source>
</evidence>
<dbReference type="EMBL" id="OCNK01000001">
    <property type="protein sequence ID" value="SOD92953.1"/>
    <property type="molecule type" value="Genomic_DNA"/>
</dbReference>
<gene>
    <name evidence="1" type="ORF">SAMN06272739_0091</name>
</gene>
<evidence type="ECO:0008006" key="3">
    <source>
        <dbReference type="Google" id="ProtNLM"/>
    </source>
</evidence>
<accession>A0A286GBQ0</accession>
<evidence type="ECO:0000313" key="2">
    <source>
        <dbReference type="Proteomes" id="UP000219482"/>
    </source>
</evidence>
<protein>
    <recommendedName>
        <fullName evidence="3">DUF1795 domain-containing protein</fullName>
    </recommendedName>
</protein>
<keyword evidence="2" id="KW-1185">Reference proteome</keyword>
<proteinExistence type="predicted"/>
<dbReference type="AlphaFoldDB" id="A0A286GBQ0"/>
<dbReference type="Proteomes" id="UP000219482">
    <property type="component" value="Unassembled WGS sequence"/>
</dbReference>